<gene>
    <name evidence="1" type="ORF">B0T23DRAFT_324217</name>
</gene>
<dbReference type="GeneID" id="87873028"/>
<protein>
    <submittedName>
        <fullName evidence="1">Uncharacterized protein</fullName>
    </submittedName>
</protein>
<dbReference type="EMBL" id="JAULSX010000008">
    <property type="protein sequence ID" value="KAK3486446.1"/>
    <property type="molecule type" value="Genomic_DNA"/>
</dbReference>
<dbReference type="RefSeq" id="XP_062689003.1">
    <property type="nucleotide sequence ID" value="XM_062835406.1"/>
</dbReference>
<accession>A0AAJ0I035</accession>
<dbReference type="AlphaFoldDB" id="A0AAJ0I035"/>
<keyword evidence="2" id="KW-1185">Reference proteome</keyword>
<organism evidence="1 2">
    <name type="scientific">Neurospora hispaniola</name>
    <dbReference type="NCBI Taxonomy" id="588809"/>
    <lineage>
        <taxon>Eukaryota</taxon>
        <taxon>Fungi</taxon>
        <taxon>Dikarya</taxon>
        <taxon>Ascomycota</taxon>
        <taxon>Pezizomycotina</taxon>
        <taxon>Sordariomycetes</taxon>
        <taxon>Sordariomycetidae</taxon>
        <taxon>Sordariales</taxon>
        <taxon>Sordariaceae</taxon>
        <taxon>Neurospora</taxon>
    </lineage>
</organism>
<evidence type="ECO:0000313" key="2">
    <source>
        <dbReference type="Proteomes" id="UP001285908"/>
    </source>
</evidence>
<sequence length="54" mass="6097">APQSLEYDPRFSVLVNTVKYLSRYTINSIPSRIVNLGIDNICVVLLNFIADLID</sequence>
<reference evidence="1 2" key="1">
    <citation type="journal article" date="2023" name="Mol. Phylogenet. Evol.">
        <title>Genome-scale phylogeny and comparative genomics of the fungal order Sordariales.</title>
        <authorList>
            <person name="Hensen N."/>
            <person name="Bonometti L."/>
            <person name="Westerberg I."/>
            <person name="Brannstrom I.O."/>
            <person name="Guillou S."/>
            <person name="Cros-Aarteil S."/>
            <person name="Calhoun S."/>
            <person name="Haridas S."/>
            <person name="Kuo A."/>
            <person name="Mondo S."/>
            <person name="Pangilinan J."/>
            <person name="Riley R."/>
            <person name="LaButti K."/>
            <person name="Andreopoulos B."/>
            <person name="Lipzen A."/>
            <person name="Chen C."/>
            <person name="Yan M."/>
            <person name="Daum C."/>
            <person name="Ng V."/>
            <person name="Clum A."/>
            <person name="Steindorff A."/>
            <person name="Ohm R.A."/>
            <person name="Martin F."/>
            <person name="Silar P."/>
            <person name="Natvig D.O."/>
            <person name="Lalanne C."/>
            <person name="Gautier V."/>
            <person name="Ament-Velasquez S.L."/>
            <person name="Kruys A."/>
            <person name="Hutchinson M.I."/>
            <person name="Powell A.J."/>
            <person name="Barry K."/>
            <person name="Miller A.N."/>
            <person name="Grigoriev I.V."/>
            <person name="Debuchy R."/>
            <person name="Gladieux P."/>
            <person name="Hiltunen Thoren M."/>
            <person name="Johannesson H."/>
        </authorList>
    </citation>
    <scope>NUCLEOTIDE SEQUENCE [LARGE SCALE GENOMIC DNA]</scope>
    <source>
        <strain evidence="1 2">FGSC 10403</strain>
    </source>
</reference>
<dbReference type="Proteomes" id="UP001285908">
    <property type="component" value="Unassembled WGS sequence"/>
</dbReference>
<evidence type="ECO:0000313" key="1">
    <source>
        <dbReference type="EMBL" id="KAK3486446.1"/>
    </source>
</evidence>
<name>A0AAJ0I035_9PEZI</name>
<feature type="non-terminal residue" evidence="1">
    <location>
        <position position="1"/>
    </location>
</feature>
<proteinExistence type="predicted"/>
<comment type="caution">
    <text evidence="1">The sequence shown here is derived from an EMBL/GenBank/DDBJ whole genome shotgun (WGS) entry which is preliminary data.</text>
</comment>